<accession>A0A9W6FX01</accession>
<comment type="caution">
    <text evidence="8">The sequence shown here is derived from an EMBL/GenBank/DDBJ whole genome shotgun (WGS) entry which is preliminary data.</text>
</comment>
<dbReference type="Pfam" id="PF25944">
    <property type="entry name" value="Beta-barrel_RND"/>
    <property type="match status" value="1"/>
</dbReference>
<feature type="region of interest" description="Disordered" evidence="3">
    <location>
        <begin position="391"/>
        <end position="430"/>
    </location>
</feature>
<dbReference type="SUPFAM" id="SSF111369">
    <property type="entry name" value="HlyD-like secretion proteins"/>
    <property type="match status" value="1"/>
</dbReference>
<dbReference type="PANTHER" id="PTHR30158:SF3">
    <property type="entry name" value="MULTIDRUG EFFLUX PUMP SUBUNIT ACRA-RELATED"/>
    <property type="match status" value="1"/>
</dbReference>
<evidence type="ECO:0000259" key="7">
    <source>
        <dbReference type="Pfam" id="PF25967"/>
    </source>
</evidence>
<evidence type="ECO:0000259" key="4">
    <source>
        <dbReference type="Pfam" id="PF25876"/>
    </source>
</evidence>
<feature type="domain" description="Multidrug resistance protein MdtA-like C-terminal permuted SH3" evidence="7">
    <location>
        <begin position="311"/>
        <end position="371"/>
    </location>
</feature>
<sequence>MQLNKSDYEPLRWTLALAALMSLLMLGGCEKGNAQQQQAPPPLPEVATVTIEPRRVELTTELPGRTSPYLVSEIRPQVNGIIQKRQFREGSDVKAGQLLYQIDPAPFQVALDSAKASLGKAQANLPSIRSRAERYKELLVDKAVSRQDYDDAAAAVEQAKAEIEYWKTQVEAARINLGYTQVNAPISGRIGKSSVTDGALVTAYQAASLATIQQLDPIYVDVTQSSAELLRLKRNLETGQLSADGKNGKSVRILLEDGTPYPMEGKLQFRDVTVDPATGSYTVRIVVPNPEHLLLPGMFVRAVVQEGIAEQAILVPQQGVSRNPKGESIALVVDEAGTVQQRILTLNRAIGNQWLVSSGLSAGDRVIIEGMLNVRPGIAVKDVSLNNKQTTAEAIPNADTTQSPQTGAASAGPRADTAAPNKKSRPEQAK</sequence>
<dbReference type="Gene3D" id="2.40.30.170">
    <property type="match status" value="1"/>
</dbReference>
<keyword evidence="9" id="KW-1185">Reference proteome</keyword>
<evidence type="ECO:0000313" key="9">
    <source>
        <dbReference type="Proteomes" id="UP001144372"/>
    </source>
</evidence>
<dbReference type="Gene3D" id="2.40.50.100">
    <property type="match status" value="1"/>
</dbReference>
<dbReference type="Gene3D" id="2.40.420.20">
    <property type="match status" value="1"/>
</dbReference>
<evidence type="ECO:0000259" key="5">
    <source>
        <dbReference type="Pfam" id="PF25917"/>
    </source>
</evidence>
<dbReference type="EMBL" id="BSDR01000001">
    <property type="protein sequence ID" value="GLI36384.1"/>
    <property type="molecule type" value="Genomic_DNA"/>
</dbReference>
<dbReference type="InterPro" id="IPR058625">
    <property type="entry name" value="MdtA-like_BSH"/>
</dbReference>
<dbReference type="Pfam" id="PF25876">
    <property type="entry name" value="HH_MFP_RND"/>
    <property type="match status" value="1"/>
</dbReference>
<dbReference type="RefSeq" id="WP_281796771.1">
    <property type="nucleotide sequence ID" value="NZ_BSDR01000001.1"/>
</dbReference>
<dbReference type="Pfam" id="PF25917">
    <property type="entry name" value="BSH_RND"/>
    <property type="match status" value="1"/>
</dbReference>
<dbReference type="Proteomes" id="UP001144372">
    <property type="component" value="Unassembled WGS sequence"/>
</dbReference>
<dbReference type="Gene3D" id="1.10.287.470">
    <property type="entry name" value="Helix hairpin bin"/>
    <property type="match status" value="1"/>
</dbReference>
<dbReference type="NCBIfam" id="TIGR01730">
    <property type="entry name" value="RND_mfp"/>
    <property type="match status" value="1"/>
</dbReference>
<feature type="domain" description="Multidrug resistance protein MdtA-like beta-barrel" evidence="6">
    <location>
        <begin position="217"/>
        <end position="307"/>
    </location>
</feature>
<name>A0A9W6FX01_9BACT</name>
<comment type="similarity">
    <text evidence="2">Belongs to the membrane fusion protein (MFP) (TC 8.A.1) family.</text>
</comment>
<evidence type="ECO:0000256" key="2">
    <source>
        <dbReference type="ARBA" id="ARBA00009477"/>
    </source>
</evidence>
<dbReference type="GO" id="GO:0005886">
    <property type="term" value="C:plasma membrane"/>
    <property type="evidence" value="ECO:0007669"/>
    <property type="project" value="UniProtKB-SubCell"/>
</dbReference>
<organism evidence="8 9">
    <name type="scientific">Desulforhabdus amnigena</name>
    <dbReference type="NCBI Taxonomy" id="40218"/>
    <lineage>
        <taxon>Bacteria</taxon>
        <taxon>Pseudomonadati</taxon>
        <taxon>Thermodesulfobacteriota</taxon>
        <taxon>Syntrophobacteria</taxon>
        <taxon>Syntrophobacterales</taxon>
        <taxon>Syntrophobacteraceae</taxon>
        <taxon>Desulforhabdus</taxon>
    </lineage>
</organism>
<feature type="domain" description="Multidrug resistance protein MdtA-like barrel-sandwich hybrid" evidence="5">
    <location>
        <begin position="73"/>
        <end position="213"/>
    </location>
</feature>
<feature type="compositionally biased region" description="Polar residues" evidence="3">
    <location>
        <begin position="391"/>
        <end position="408"/>
    </location>
</feature>
<reference evidence="8" key="1">
    <citation type="submission" date="2022-12" db="EMBL/GenBank/DDBJ databases">
        <title>Reference genome sequencing for broad-spectrum identification of bacterial and archaeal isolates by mass spectrometry.</title>
        <authorList>
            <person name="Sekiguchi Y."/>
            <person name="Tourlousse D.M."/>
        </authorList>
    </citation>
    <scope>NUCLEOTIDE SEQUENCE</scope>
    <source>
        <strain evidence="8">ASRB1</strain>
    </source>
</reference>
<evidence type="ECO:0000259" key="6">
    <source>
        <dbReference type="Pfam" id="PF25944"/>
    </source>
</evidence>
<evidence type="ECO:0000313" key="8">
    <source>
        <dbReference type="EMBL" id="GLI36384.1"/>
    </source>
</evidence>
<dbReference type="PROSITE" id="PS51257">
    <property type="entry name" value="PROKAR_LIPOPROTEIN"/>
    <property type="match status" value="1"/>
</dbReference>
<dbReference type="InterPro" id="IPR058626">
    <property type="entry name" value="MdtA-like_b-barrel"/>
</dbReference>
<dbReference type="AlphaFoldDB" id="A0A9W6FX01"/>
<gene>
    <name evidence="8" type="primary">acrA</name>
    <name evidence="8" type="ORF">DAMNIGENAA_38170</name>
</gene>
<proteinExistence type="inferred from homology"/>
<dbReference type="GO" id="GO:0022857">
    <property type="term" value="F:transmembrane transporter activity"/>
    <property type="evidence" value="ECO:0007669"/>
    <property type="project" value="InterPro"/>
</dbReference>
<dbReference type="InterPro" id="IPR058627">
    <property type="entry name" value="MdtA-like_C"/>
</dbReference>
<evidence type="ECO:0000256" key="3">
    <source>
        <dbReference type="SAM" id="MobiDB-lite"/>
    </source>
</evidence>
<dbReference type="InterPro" id="IPR006143">
    <property type="entry name" value="RND_pump_MFP"/>
</dbReference>
<dbReference type="Pfam" id="PF25967">
    <property type="entry name" value="RND-MFP_C"/>
    <property type="match status" value="1"/>
</dbReference>
<dbReference type="PANTHER" id="PTHR30158">
    <property type="entry name" value="ACRA/E-RELATED COMPONENT OF DRUG EFFLUX TRANSPORTER"/>
    <property type="match status" value="1"/>
</dbReference>
<protein>
    <submittedName>
        <fullName evidence="8">MexX family efflux pump subunit</fullName>
    </submittedName>
</protein>
<comment type="subcellular location">
    <subcellularLocation>
        <location evidence="1">Cell envelope</location>
    </subcellularLocation>
</comment>
<evidence type="ECO:0000256" key="1">
    <source>
        <dbReference type="ARBA" id="ARBA00004196"/>
    </source>
</evidence>
<dbReference type="InterPro" id="IPR058624">
    <property type="entry name" value="MdtA-like_HH"/>
</dbReference>
<dbReference type="FunFam" id="2.40.420.20:FF:000001">
    <property type="entry name" value="Efflux RND transporter periplasmic adaptor subunit"/>
    <property type="match status" value="1"/>
</dbReference>
<feature type="domain" description="Multidrug resistance protein MdtA-like alpha-helical hairpin" evidence="4">
    <location>
        <begin position="111"/>
        <end position="180"/>
    </location>
</feature>
<dbReference type="GO" id="GO:0046677">
    <property type="term" value="P:response to antibiotic"/>
    <property type="evidence" value="ECO:0007669"/>
    <property type="project" value="TreeGrafter"/>
</dbReference>